<proteinExistence type="inferred from homology"/>
<evidence type="ECO:0000256" key="6">
    <source>
        <dbReference type="HAMAP-Rule" id="MF_00693"/>
    </source>
</evidence>
<dbReference type="Gene3D" id="3.30.70.980">
    <property type="match status" value="2"/>
</dbReference>
<dbReference type="GO" id="GO:0003677">
    <property type="term" value="F:DNA binding"/>
    <property type="evidence" value="ECO:0007669"/>
    <property type="project" value="UniProtKB-UniRule"/>
</dbReference>
<evidence type="ECO:0000256" key="5">
    <source>
        <dbReference type="ARBA" id="ARBA00023163"/>
    </source>
</evidence>
<evidence type="ECO:0000256" key="1">
    <source>
        <dbReference type="ARBA" id="ARBA00008724"/>
    </source>
</evidence>
<feature type="domain" description="TACO1/YebC-like second and third" evidence="7">
    <location>
        <begin position="101"/>
        <end position="254"/>
    </location>
</feature>
<dbReference type="InterPro" id="IPR002876">
    <property type="entry name" value="Transcrip_reg_TACO1-like"/>
</dbReference>
<dbReference type="Pfam" id="PF01709">
    <property type="entry name" value="Transcrip_reg"/>
    <property type="match status" value="1"/>
</dbReference>
<dbReference type="EMBL" id="AFCO01000658">
    <property type="protein sequence ID" value="EHC59185.1"/>
    <property type="molecule type" value="Genomic_DNA"/>
</dbReference>
<dbReference type="Proteomes" id="UP000003532">
    <property type="component" value="Unassembled WGS sequence"/>
</dbReference>
<keyword evidence="5 6" id="KW-0804">Transcription</keyword>
<evidence type="ECO:0000313" key="10">
    <source>
        <dbReference type="Proteomes" id="UP000003532"/>
    </source>
</evidence>
<evidence type="ECO:0000256" key="2">
    <source>
        <dbReference type="ARBA" id="ARBA00022490"/>
    </source>
</evidence>
<dbReference type="InterPro" id="IPR029072">
    <property type="entry name" value="YebC-like"/>
</dbReference>
<dbReference type="InterPro" id="IPR048300">
    <property type="entry name" value="TACO1_YebC-like_2nd/3rd_dom"/>
</dbReference>
<comment type="caution">
    <text evidence="9">The sequence shown here is derived from an EMBL/GenBank/DDBJ whole genome shotgun (WGS) entry which is preliminary data.</text>
</comment>
<keyword evidence="3 6" id="KW-0805">Transcription regulation</keyword>
<keyword evidence="2 6" id="KW-0963">Cytoplasm</keyword>
<dbReference type="InterPro" id="IPR049083">
    <property type="entry name" value="TACO1_YebC_N"/>
</dbReference>
<dbReference type="PANTHER" id="PTHR12532">
    <property type="entry name" value="TRANSLATIONAL ACTIVATOR OF CYTOCHROME C OXIDASE 1"/>
    <property type="match status" value="1"/>
</dbReference>
<dbReference type="SUPFAM" id="SSF75625">
    <property type="entry name" value="YebC-like"/>
    <property type="match status" value="1"/>
</dbReference>
<feature type="domain" description="TACO1/YebC-like N-terminal" evidence="8">
    <location>
        <begin position="24"/>
        <end position="94"/>
    </location>
</feature>
<keyword evidence="4 6" id="KW-0238">DNA-binding</keyword>
<dbReference type="PATRIC" id="fig|913075.3.peg.1492"/>
<dbReference type="Gene3D" id="1.10.10.200">
    <property type="match status" value="1"/>
</dbReference>
<dbReference type="NCBIfam" id="TIGR01033">
    <property type="entry name" value="YebC/PmpR family DNA-binding transcriptional regulator"/>
    <property type="match status" value="1"/>
</dbReference>
<dbReference type="Pfam" id="PF20772">
    <property type="entry name" value="TACO1_YebC_N"/>
    <property type="match status" value="1"/>
</dbReference>
<dbReference type="InterPro" id="IPR017856">
    <property type="entry name" value="Integrase-like_N"/>
</dbReference>
<dbReference type="GO" id="GO:0006355">
    <property type="term" value="P:regulation of DNA-templated transcription"/>
    <property type="evidence" value="ECO:0007669"/>
    <property type="project" value="UniProtKB-UniRule"/>
</dbReference>
<dbReference type="GO" id="GO:0005829">
    <property type="term" value="C:cytosol"/>
    <property type="evidence" value="ECO:0007669"/>
    <property type="project" value="TreeGrafter"/>
</dbReference>
<organism evidence="9 10">
    <name type="scientific">Salmonella enterica subsp. enterica serovar Inverness str. R8-3668</name>
    <dbReference type="NCBI Taxonomy" id="913075"/>
    <lineage>
        <taxon>Bacteria</taxon>
        <taxon>Pseudomonadati</taxon>
        <taxon>Pseudomonadota</taxon>
        <taxon>Gammaproteobacteria</taxon>
        <taxon>Enterobacterales</taxon>
        <taxon>Enterobacteriaceae</taxon>
        <taxon>Salmonella</taxon>
    </lineage>
</organism>
<dbReference type="InterPro" id="IPR026564">
    <property type="entry name" value="Transcrip_reg_TACO1-like_dom3"/>
</dbReference>
<protein>
    <recommendedName>
        <fullName evidence="6">Probable transcriptional regulatory protein YebC</fullName>
    </recommendedName>
</protein>
<comment type="subcellular location">
    <subcellularLocation>
        <location evidence="6">Cytoplasm</location>
    </subcellularLocation>
</comment>
<dbReference type="PANTHER" id="PTHR12532:SF6">
    <property type="entry name" value="TRANSCRIPTIONAL REGULATORY PROTEIN YEBC-RELATED"/>
    <property type="match status" value="1"/>
</dbReference>
<evidence type="ECO:0000259" key="7">
    <source>
        <dbReference type="Pfam" id="PF01709"/>
    </source>
</evidence>
<comment type="similarity">
    <text evidence="1 6">Belongs to the TACO1 family.</text>
</comment>
<evidence type="ECO:0000313" key="9">
    <source>
        <dbReference type="EMBL" id="EHC59185.1"/>
    </source>
</evidence>
<gene>
    <name evidence="6" type="primary">yebC</name>
    <name evidence="9" type="ORF">LTSEINV_1954</name>
</gene>
<dbReference type="HAMAP" id="MF_00693">
    <property type="entry name" value="Transcrip_reg_TACO1"/>
    <property type="match status" value="1"/>
</dbReference>
<dbReference type="FunFam" id="3.30.70.980:FF:000002">
    <property type="entry name" value="Probable transcriptional regulatory protein YebC"/>
    <property type="match status" value="1"/>
</dbReference>
<evidence type="ECO:0000256" key="4">
    <source>
        <dbReference type="ARBA" id="ARBA00023125"/>
    </source>
</evidence>
<name>G5NBQ1_SALET</name>
<sequence>MLTSPEKARFFRAFFEEIFMAGHSKWANTRHRKAAQDAKRGKIFTKIIRELVTAAKLGGGDPDANPRLRAAVDKALANNMTRDTLNRAIARGVGGDEDSNMETIIYEGYGPGGTAIMIECLSDNRNRTVAEVRHAFSKCGGNLGTDGSVAYLFSKKGVISFEKGDEDTIMEAALEAGAEDVVTYDDGAIDVYTAWEEMGKVRDALEAAGLKADSAEVSMIPSTKADMDAETAPKLLRLIDMLEDCDDVQEVYHNGEISDEVAATL</sequence>
<dbReference type="NCBIfam" id="NF001030">
    <property type="entry name" value="PRK00110.1"/>
    <property type="match status" value="1"/>
</dbReference>
<evidence type="ECO:0000259" key="8">
    <source>
        <dbReference type="Pfam" id="PF20772"/>
    </source>
</evidence>
<accession>G5NBQ1</accession>
<dbReference type="AlphaFoldDB" id="G5NBQ1"/>
<reference evidence="9 10" key="1">
    <citation type="journal article" date="2011" name="BMC Genomics">
        <title>Genome sequencing reveals diversification of virulence factor content and possible host adaptation in distinct subpopulations of Salmonella enterica.</title>
        <authorList>
            <person name="den Bakker H.C."/>
            <person name="Moreno Switt A.I."/>
            <person name="Govoni G."/>
            <person name="Cummings C.A."/>
            <person name="Ranieri M.L."/>
            <person name="Degoricija L."/>
            <person name="Hoelzer K."/>
            <person name="Rodriguez-Rivera L.D."/>
            <person name="Brown S."/>
            <person name="Bolchacova E."/>
            <person name="Furtado M.R."/>
            <person name="Wiedmann M."/>
        </authorList>
    </citation>
    <scope>NUCLEOTIDE SEQUENCE [LARGE SCALE GENOMIC DNA]</scope>
    <source>
        <strain evidence="9 10">R8-3668</strain>
    </source>
</reference>
<evidence type="ECO:0000256" key="3">
    <source>
        <dbReference type="ARBA" id="ARBA00023015"/>
    </source>
</evidence>
<dbReference type="FunFam" id="1.10.10.200:FF:000001">
    <property type="entry name" value="Probable transcriptional regulatory protein YebC"/>
    <property type="match status" value="1"/>
</dbReference>
<dbReference type="NCBIfam" id="NF009044">
    <property type="entry name" value="PRK12378.1"/>
    <property type="match status" value="1"/>
</dbReference>